<dbReference type="InterPro" id="IPR051393">
    <property type="entry name" value="ABC_transporter_permease"/>
</dbReference>
<feature type="region of interest" description="Disordered" evidence="8">
    <location>
        <begin position="63"/>
        <end position="104"/>
    </location>
</feature>
<dbReference type="Pfam" id="PF00528">
    <property type="entry name" value="BPD_transp_1"/>
    <property type="match status" value="1"/>
</dbReference>
<feature type="transmembrane region" description="Helical" evidence="7">
    <location>
        <begin position="173"/>
        <end position="193"/>
    </location>
</feature>
<feature type="compositionally biased region" description="Low complexity" evidence="8">
    <location>
        <begin position="66"/>
        <end position="94"/>
    </location>
</feature>
<evidence type="ECO:0000313" key="11">
    <source>
        <dbReference type="Proteomes" id="UP000672526"/>
    </source>
</evidence>
<evidence type="ECO:0000259" key="9">
    <source>
        <dbReference type="PROSITE" id="PS50928"/>
    </source>
</evidence>
<dbReference type="SUPFAM" id="SSF160964">
    <property type="entry name" value="MalF N-terminal region-like"/>
    <property type="match status" value="1"/>
</dbReference>
<evidence type="ECO:0000256" key="3">
    <source>
        <dbReference type="ARBA" id="ARBA00022475"/>
    </source>
</evidence>
<dbReference type="Proteomes" id="UP000672526">
    <property type="component" value="Unassembled WGS sequence"/>
</dbReference>
<evidence type="ECO:0000256" key="1">
    <source>
        <dbReference type="ARBA" id="ARBA00004651"/>
    </source>
</evidence>
<evidence type="ECO:0000313" key="10">
    <source>
        <dbReference type="EMBL" id="CAE6810257.1"/>
    </source>
</evidence>
<protein>
    <recommendedName>
        <fullName evidence="9">ABC transmembrane type-1 domain-containing protein</fullName>
    </recommendedName>
</protein>
<keyword evidence="6 7" id="KW-0472">Membrane</keyword>
<dbReference type="PANTHER" id="PTHR30193">
    <property type="entry name" value="ABC TRANSPORTER PERMEASE PROTEIN"/>
    <property type="match status" value="1"/>
</dbReference>
<comment type="similarity">
    <text evidence="7">Belongs to the binding-protein-dependent transport system permease family.</text>
</comment>
<proteinExistence type="inferred from homology"/>
<reference evidence="10 11" key="1">
    <citation type="submission" date="2021-02" db="EMBL/GenBank/DDBJ databases">
        <authorList>
            <person name="Vanwijnsberghe S."/>
        </authorList>
    </citation>
    <scope>NUCLEOTIDE SEQUENCE [LARGE SCALE GENOMIC DNA]</scope>
    <source>
        <strain evidence="10 11">LMG 31837</strain>
    </source>
</reference>
<feature type="transmembrane region" description="Helical" evidence="7">
    <location>
        <begin position="355"/>
        <end position="375"/>
    </location>
</feature>
<keyword evidence="4 7" id="KW-0812">Transmembrane</keyword>
<evidence type="ECO:0000256" key="2">
    <source>
        <dbReference type="ARBA" id="ARBA00022448"/>
    </source>
</evidence>
<keyword evidence="11" id="KW-1185">Reference proteome</keyword>
<feature type="compositionally biased region" description="Basic residues" evidence="8">
    <location>
        <begin position="95"/>
        <end position="104"/>
    </location>
</feature>
<dbReference type="SUPFAM" id="SSF161098">
    <property type="entry name" value="MetI-like"/>
    <property type="match status" value="1"/>
</dbReference>
<evidence type="ECO:0000256" key="5">
    <source>
        <dbReference type="ARBA" id="ARBA00022989"/>
    </source>
</evidence>
<dbReference type="PROSITE" id="PS50928">
    <property type="entry name" value="ABC_TM1"/>
    <property type="match status" value="1"/>
</dbReference>
<dbReference type="InterPro" id="IPR035906">
    <property type="entry name" value="MetI-like_sf"/>
</dbReference>
<comment type="caution">
    <text evidence="10">The sequence shown here is derived from an EMBL/GenBank/DDBJ whole genome shotgun (WGS) entry which is preliminary data.</text>
</comment>
<dbReference type="PANTHER" id="PTHR30193:SF37">
    <property type="entry name" value="INNER MEMBRANE ABC TRANSPORTER PERMEASE PROTEIN YCJO"/>
    <property type="match status" value="1"/>
</dbReference>
<organism evidence="10 11">
    <name type="scientific">Paraburkholderia haematera</name>
    <dbReference type="NCBI Taxonomy" id="2793077"/>
    <lineage>
        <taxon>Bacteria</taxon>
        <taxon>Pseudomonadati</taxon>
        <taxon>Pseudomonadota</taxon>
        <taxon>Betaproteobacteria</taxon>
        <taxon>Burkholderiales</taxon>
        <taxon>Burkholderiaceae</taxon>
        <taxon>Paraburkholderia</taxon>
    </lineage>
</organism>
<evidence type="ECO:0000256" key="6">
    <source>
        <dbReference type="ARBA" id="ARBA00023136"/>
    </source>
</evidence>
<name>A0ABM8SI07_9BURK</name>
<dbReference type="InterPro" id="IPR000515">
    <property type="entry name" value="MetI-like"/>
</dbReference>
<sequence length="385" mass="42563">MSGSGPRLGRYALHRIRNYLAWDQSKCFAWDRSNALKCELRSTAKALTLVDRRMIVSHSVTRHTVGGPAESGSPGLPGSGIPASGGAMRGGPARVARRRPPSPTARRQRRAAFLFLAPACVMVAIYVVWPIISTIRLSFFNWDGMTDPAFVGLANYVELFHTPTFYTALKNNLIWLLLFLLAPPMGLAVALYLNQAVAGIRIVKSLFFAPFVLSGVVVGLIFSWFYDPTFGLLAMMLGHGVPVLGDPRYATLGIVFAALWPQTAYCMILYLTGLTSLNAEQIEAARMEGARGWSMLWHVILPQLRPTTFMAIVVTVIGALRSFDLISVMTSGGPFESSTVLAYYMYDQAIKYYRIGYSAAVAVVLFGIMLVYIVYHLRRMLRTEQ</sequence>
<feature type="transmembrane region" description="Helical" evidence="7">
    <location>
        <begin position="249"/>
        <end position="274"/>
    </location>
</feature>
<accession>A0ABM8SI07</accession>
<feature type="transmembrane region" description="Helical" evidence="7">
    <location>
        <begin position="205"/>
        <end position="226"/>
    </location>
</feature>
<keyword evidence="3" id="KW-1003">Cell membrane</keyword>
<feature type="transmembrane region" description="Helical" evidence="7">
    <location>
        <begin position="295"/>
        <end position="320"/>
    </location>
</feature>
<dbReference type="EMBL" id="CAJNBK010000023">
    <property type="protein sequence ID" value="CAE6810257.1"/>
    <property type="molecule type" value="Genomic_DNA"/>
</dbReference>
<feature type="domain" description="ABC transmembrane type-1" evidence="9">
    <location>
        <begin position="168"/>
        <end position="376"/>
    </location>
</feature>
<dbReference type="CDD" id="cd06261">
    <property type="entry name" value="TM_PBP2"/>
    <property type="match status" value="1"/>
</dbReference>
<gene>
    <name evidence="10" type="ORF">R69888_05621</name>
</gene>
<evidence type="ECO:0000256" key="7">
    <source>
        <dbReference type="RuleBase" id="RU363032"/>
    </source>
</evidence>
<dbReference type="Gene3D" id="1.10.3720.10">
    <property type="entry name" value="MetI-like"/>
    <property type="match status" value="1"/>
</dbReference>
<evidence type="ECO:0000256" key="4">
    <source>
        <dbReference type="ARBA" id="ARBA00022692"/>
    </source>
</evidence>
<keyword evidence="2 7" id="KW-0813">Transport</keyword>
<comment type="subcellular location">
    <subcellularLocation>
        <location evidence="1 7">Cell membrane</location>
        <topology evidence="1 7">Multi-pass membrane protein</topology>
    </subcellularLocation>
</comment>
<keyword evidence="5 7" id="KW-1133">Transmembrane helix</keyword>
<feature type="transmembrane region" description="Helical" evidence="7">
    <location>
        <begin position="111"/>
        <end position="132"/>
    </location>
</feature>
<evidence type="ECO:0000256" key="8">
    <source>
        <dbReference type="SAM" id="MobiDB-lite"/>
    </source>
</evidence>